<evidence type="ECO:0000313" key="5">
    <source>
        <dbReference type="Proteomes" id="UP001212997"/>
    </source>
</evidence>
<feature type="region of interest" description="Disordered" evidence="2">
    <location>
        <begin position="343"/>
        <end position="367"/>
    </location>
</feature>
<feature type="compositionally biased region" description="Polar residues" evidence="2">
    <location>
        <begin position="465"/>
        <end position="500"/>
    </location>
</feature>
<gene>
    <name evidence="4" type="ORF">NLI96_g10558</name>
</gene>
<comment type="caution">
    <text evidence="4">The sequence shown here is derived from an EMBL/GenBank/DDBJ whole genome shotgun (WGS) entry which is preliminary data.</text>
</comment>
<dbReference type="SUPFAM" id="SSF69065">
    <property type="entry name" value="RNase III domain-like"/>
    <property type="match status" value="1"/>
</dbReference>
<sequence>MPKVSSQSISSTLPLGRPSNSQTQVPSTSDSGARSSSPPPRASHCVQEFLNKATNRLQLRDLPHLSSALQIRSRNAVRNSEHNNDLLEFIGDRAVNLVMAIMVEEVRISRAHHTTVRRIVCNNDTFGRLSFYMQLHQNAELEVVDERAIEEWLPQSPTSPPKVLADLFESFAGAVFVQSGWDKLESWLRKLFGPIIKEVTGHYWLTTSSDQIFGHPTHPLSSRSTVPETRSQGRLLDYIEFIRAELLDRGSALLESLPPSKRFNFGAGGRLQEPEIDDVEVAIHLLNMWICHVVIEVWPKYHKAKAKAAHMLSAITGLIVNERVMAYLASLLSLHMRCFQTERSEGPDEAKRPEHDTSARTSDVPAKSKAIIPTHSQRSIVFKAAVGSFYHANPSGAMEWGRQWIKPIVVRAHDILVEMQGFRPLVPRDNSCKAQASHSEVDSNLHEDDALASLLSGMSTLTITSRQKTSSLTKKATSGALQNASAVNGSQSDSKTSKSGPRQDGPPKFRIMIGSFNTGPRSVKDSNPGKSIDHLQECLSSLSISDRSKSLSVESGKAQTSSDGSKSQSKWQSISGDMPSGDCDPKAESKGDGRPPLRPDTSTSETQPEGQQSNASGDSEKRRPPQTSPSEITKVESVTAFIPRSVLGRGRKAAVETPTNE</sequence>
<dbReference type="PROSITE" id="PS50142">
    <property type="entry name" value="RNASE_3_2"/>
    <property type="match status" value="1"/>
</dbReference>
<dbReference type="GO" id="GO:0006396">
    <property type="term" value="P:RNA processing"/>
    <property type="evidence" value="ECO:0007669"/>
    <property type="project" value="InterPro"/>
</dbReference>
<reference evidence="4" key="1">
    <citation type="submission" date="2022-07" db="EMBL/GenBank/DDBJ databases">
        <title>Genome Sequence of Physisporinus lineatus.</title>
        <authorList>
            <person name="Buettner E."/>
        </authorList>
    </citation>
    <scope>NUCLEOTIDE SEQUENCE</scope>
    <source>
        <strain evidence="4">VT162</strain>
    </source>
</reference>
<feature type="domain" description="RNase III" evidence="3">
    <location>
        <begin position="46"/>
        <end position="180"/>
    </location>
</feature>
<feature type="compositionally biased region" description="Polar residues" evidence="2">
    <location>
        <begin position="557"/>
        <end position="575"/>
    </location>
</feature>
<dbReference type="Gene3D" id="1.10.1520.10">
    <property type="entry name" value="Ribonuclease III domain"/>
    <property type="match status" value="1"/>
</dbReference>
<organism evidence="4 5">
    <name type="scientific">Meripilus lineatus</name>
    <dbReference type="NCBI Taxonomy" id="2056292"/>
    <lineage>
        <taxon>Eukaryota</taxon>
        <taxon>Fungi</taxon>
        <taxon>Dikarya</taxon>
        <taxon>Basidiomycota</taxon>
        <taxon>Agaricomycotina</taxon>
        <taxon>Agaricomycetes</taxon>
        <taxon>Polyporales</taxon>
        <taxon>Meripilaceae</taxon>
        <taxon>Meripilus</taxon>
    </lineage>
</organism>
<feature type="compositionally biased region" description="Basic and acidic residues" evidence="2">
    <location>
        <begin position="343"/>
        <end position="358"/>
    </location>
</feature>
<feature type="compositionally biased region" description="Basic and acidic residues" evidence="2">
    <location>
        <begin position="583"/>
        <end position="597"/>
    </location>
</feature>
<proteinExistence type="predicted"/>
<dbReference type="SMART" id="SM00535">
    <property type="entry name" value="RIBOc"/>
    <property type="match status" value="1"/>
</dbReference>
<feature type="region of interest" description="Disordered" evidence="2">
    <location>
        <begin position="544"/>
        <end position="637"/>
    </location>
</feature>
<evidence type="ECO:0000259" key="3">
    <source>
        <dbReference type="PROSITE" id="PS50142"/>
    </source>
</evidence>
<keyword evidence="5" id="KW-1185">Reference proteome</keyword>
<dbReference type="PANTHER" id="PTHR14950:SF37">
    <property type="entry name" value="ENDORIBONUCLEASE DICER"/>
    <property type="match status" value="1"/>
</dbReference>
<evidence type="ECO:0000256" key="2">
    <source>
        <dbReference type="SAM" id="MobiDB-lite"/>
    </source>
</evidence>
<keyword evidence="1" id="KW-0378">Hydrolase</keyword>
<name>A0AAD5UTJ4_9APHY</name>
<dbReference type="InterPro" id="IPR000999">
    <property type="entry name" value="RNase_III_dom"/>
</dbReference>
<dbReference type="CDD" id="cd00593">
    <property type="entry name" value="RIBOc"/>
    <property type="match status" value="1"/>
</dbReference>
<evidence type="ECO:0000313" key="4">
    <source>
        <dbReference type="EMBL" id="KAJ3477302.1"/>
    </source>
</evidence>
<dbReference type="AlphaFoldDB" id="A0AAD5UTJ4"/>
<feature type="compositionally biased region" description="Polar residues" evidence="2">
    <location>
        <begin position="600"/>
        <end position="617"/>
    </location>
</feature>
<dbReference type="GO" id="GO:0004525">
    <property type="term" value="F:ribonuclease III activity"/>
    <property type="evidence" value="ECO:0007669"/>
    <property type="project" value="InterPro"/>
</dbReference>
<feature type="compositionally biased region" description="Low complexity" evidence="2">
    <location>
        <begin position="26"/>
        <end position="36"/>
    </location>
</feature>
<feature type="compositionally biased region" description="Polar residues" evidence="2">
    <location>
        <begin position="1"/>
        <end position="25"/>
    </location>
</feature>
<dbReference type="Pfam" id="PF00636">
    <property type="entry name" value="Ribonuclease_3"/>
    <property type="match status" value="1"/>
</dbReference>
<feature type="region of interest" description="Disordered" evidence="2">
    <location>
        <begin position="1"/>
        <end position="43"/>
    </location>
</feature>
<dbReference type="Proteomes" id="UP001212997">
    <property type="component" value="Unassembled WGS sequence"/>
</dbReference>
<feature type="region of interest" description="Disordered" evidence="2">
    <location>
        <begin position="465"/>
        <end position="532"/>
    </location>
</feature>
<dbReference type="InterPro" id="IPR036389">
    <property type="entry name" value="RNase_III_sf"/>
</dbReference>
<evidence type="ECO:0000256" key="1">
    <source>
        <dbReference type="ARBA" id="ARBA00022801"/>
    </source>
</evidence>
<dbReference type="EMBL" id="JANAWD010000608">
    <property type="protein sequence ID" value="KAJ3477302.1"/>
    <property type="molecule type" value="Genomic_DNA"/>
</dbReference>
<dbReference type="PANTHER" id="PTHR14950">
    <property type="entry name" value="DICER-RELATED"/>
    <property type="match status" value="1"/>
</dbReference>
<protein>
    <recommendedName>
        <fullName evidence="3">RNase III domain-containing protein</fullName>
    </recommendedName>
</protein>
<accession>A0AAD5UTJ4</accession>